<protein>
    <recommendedName>
        <fullName evidence="10">Peptidase M16 C-terminal domain-containing protein</fullName>
    </recommendedName>
</protein>
<evidence type="ECO:0000256" key="6">
    <source>
        <dbReference type="ARBA" id="ARBA00023033"/>
    </source>
</evidence>
<evidence type="ECO:0000256" key="1">
    <source>
        <dbReference type="ARBA" id="ARBA00010617"/>
    </source>
</evidence>
<keyword evidence="3 7" id="KW-0479">Metal-binding</keyword>
<feature type="region of interest" description="Disordered" evidence="8">
    <location>
        <begin position="27"/>
        <end position="56"/>
    </location>
</feature>
<feature type="transmembrane region" description="Helical" evidence="9">
    <location>
        <begin position="466"/>
        <end position="485"/>
    </location>
</feature>
<dbReference type="EMBL" id="JAYKXN010000007">
    <property type="protein sequence ID" value="KAK7271312.1"/>
    <property type="molecule type" value="Genomic_DNA"/>
</dbReference>
<dbReference type="PROSITE" id="PS00086">
    <property type="entry name" value="CYTOCHROME_P450"/>
    <property type="match status" value="1"/>
</dbReference>
<keyword evidence="4" id="KW-0560">Oxidoreductase</keyword>
<dbReference type="Gene3D" id="3.30.830.10">
    <property type="entry name" value="Metalloenzyme, LuxS/M16 peptidase-like"/>
    <property type="match status" value="1"/>
</dbReference>
<dbReference type="GO" id="GO:0004497">
    <property type="term" value="F:monooxygenase activity"/>
    <property type="evidence" value="ECO:0007669"/>
    <property type="project" value="UniProtKB-KW"/>
</dbReference>
<evidence type="ECO:0000256" key="4">
    <source>
        <dbReference type="ARBA" id="ARBA00023002"/>
    </source>
</evidence>
<name>A0AAN9I9I7_CLITE</name>
<evidence type="ECO:0000313" key="11">
    <source>
        <dbReference type="EMBL" id="KAK7271312.1"/>
    </source>
</evidence>
<evidence type="ECO:0000259" key="10">
    <source>
        <dbReference type="Pfam" id="PF05193"/>
    </source>
</evidence>
<dbReference type="Pfam" id="PF00067">
    <property type="entry name" value="p450"/>
    <property type="match status" value="1"/>
</dbReference>
<feature type="transmembrane region" description="Helical" evidence="9">
    <location>
        <begin position="242"/>
        <end position="266"/>
    </location>
</feature>
<accession>A0AAN9I9I7</accession>
<sequence length="765" mass="85300">MKLTPLDSAKPSPSSILTKLILSKPLPSRTKAAKPSLSSLNPHEAHPLKASSPSKVEGQTEEVIFDHLHATAFQYTPLGRTILGPAQNIKTITKDHLQNYIQAHYTAPRMVIAASGAVKHEDIVEQLLNRLGLRFLSKSVQYNYSHFLAAGCFLAAPFLVIQGEADFPQQQEQGLLERLGTLAVKIGKTPLKLELGVEVIGKDIPIPLYITKHDVLEVALGDQMLNVSIIQFWMIVHLLMDYSLLAMDAAALAGIVAILLISYLFIKRARGRDAPKPPIASGCWPLFGHLHLLGASAKPLHETLADLAENYGPIFTIRIGAHPAVVVNTRDLAKECFTTLDVIVSSRPKFTAAKILGHDYANFAFTPYGDFWRQIRKIVVSELFSPLRFELLRGIRDSEVQSSLKEIYRAWVKKRGGSDYFLVEMKQWLGDMSLNVMLRKIAGKRYSVGSGDEQHVRRIRRVFREFFRLTGLFVVGDAFPFLGWLDLDGEVKNMKETAAEMDSIVGEWLQEHRRKRDSGETKTEHDLIDVLLSVLDGVDLAGYDADTVNKATCLSVLAGATDTTTVSMVWAVSLLLNHPDVLKKVQDELDEYVGRERLVNDADIKKLIYLQAVVKETLRLYPPGPLSGPREFTEDCTLGGYHIQGGTRFILNVWKLQRDPRVWSEPLKFQPERFLTTHKGVDVRGQHYELLPFGGGRRCCPGISFGFQLTNLALAAFFQAFEVTTPSNAEFDMSPAPGLTNMKATPLEVLVKPRLSYQLLNADEA</sequence>
<dbReference type="SUPFAM" id="SSF63411">
    <property type="entry name" value="LuxS/MPP-like metallohydrolase"/>
    <property type="match status" value="1"/>
</dbReference>
<keyword evidence="12" id="KW-1185">Reference proteome</keyword>
<reference evidence="11 12" key="1">
    <citation type="submission" date="2024-01" db="EMBL/GenBank/DDBJ databases">
        <title>The genomes of 5 underutilized Papilionoideae crops provide insights into root nodulation and disease resistance.</title>
        <authorList>
            <person name="Yuan L."/>
        </authorList>
    </citation>
    <scope>NUCLEOTIDE SEQUENCE [LARGE SCALE GENOMIC DNA]</scope>
    <source>
        <strain evidence="11">LY-2023</strain>
        <tissue evidence="11">Leaf</tissue>
    </source>
</reference>
<dbReference type="PANTHER" id="PTHR47947">
    <property type="entry name" value="CYTOCHROME P450 82C3-RELATED"/>
    <property type="match status" value="1"/>
</dbReference>
<dbReference type="InterPro" id="IPR050651">
    <property type="entry name" value="Plant_Cytochrome_P450_Monoox"/>
</dbReference>
<evidence type="ECO:0000256" key="3">
    <source>
        <dbReference type="ARBA" id="ARBA00022723"/>
    </source>
</evidence>
<dbReference type="GO" id="GO:0005506">
    <property type="term" value="F:iron ion binding"/>
    <property type="evidence" value="ECO:0007669"/>
    <property type="project" value="InterPro"/>
</dbReference>
<evidence type="ECO:0000256" key="7">
    <source>
        <dbReference type="PIRSR" id="PIRSR602401-1"/>
    </source>
</evidence>
<organism evidence="11 12">
    <name type="scientific">Clitoria ternatea</name>
    <name type="common">Butterfly pea</name>
    <dbReference type="NCBI Taxonomy" id="43366"/>
    <lineage>
        <taxon>Eukaryota</taxon>
        <taxon>Viridiplantae</taxon>
        <taxon>Streptophyta</taxon>
        <taxon>Embryophyta</taxon>
        <taxon>Tracheophyta</taxon>
        <taxon>Spermatophyta</taxon>
        <taxon>Magnoliopsida</taxon>
        <taxon>eudicotyledons</taxon>
        <taxon>Gunneridae</taxon>
        <taxon>Pentapetalae</taxon>
        <taxon>rosids</taxon>
        <taxon>fabids</taxon>
        <taxon>Fabales</taxon>
        <taxon>Fabaceae</taxon>
        <taxon>Papilionoideae</taxon>
        <taxon>50 kb inversion clade</taxon>
        <taxon>NPAAA clade</taxon>
        <taxon>indigoferoid/millettioid clade</taxon>
        <taxon>Phaseoleae</taxon>
        <taxon>Clitoria</taxon>
    </lineage>
</organism>
<proteinExistence type="inferred from homology"/>
<evidence type="ECO:0000256" key="5">
    <source>
        <dbReference type="ARBA" id="ARBA00023004"/>
    </source>
</evidence>
<dbReference type="AlphaFoldDB" id="A0AAN9I9I7"/>
<dbReference type="GO" id="GO:0016705">
    <property type="term" value="F:oxidoreductase activity, acting on paired donors, with incorporation or reduction of molecular oxygen"/>
    <property type="evidence" value="ECO:0007669"/>
    <property type="project" value="InterPro"/>
</dbReference>
<dbReference type="FunFam" id="1.10.630.10:FF:000026">
    <property type="entry name" value="Cytochrome P450 82C4"/>
    <property type="match status" value="1"/>
</dbReference>
<keyword evidence="9" id="KW-0812">Transmembrane</keyword>
<dbReference type="Proteomes" id="UP001359559">
    <property type="component" value="Unassembled WGS sequence"/>
</dbReference>
<dbReference type="Gene3D" id="1.10.630.10">
    <property type="entry name" value="Cytochrome P450"/>
    <property type="match status" value="1"/>
</dbReference>
<evidence type="ECO:0000256" key="9">
    <source>
        <dbReference type="SAM" id="Phobius"/>
    </source>
</evidence>
<comment type="caution">
    <text evidence="11">The sequence shown here is derived from an EMBL/GenBank/DDBJ whole genome shotgun (WGS) entry which is preliminary data.</text>
</comment>
<dbReference type="GO" id="GO:0020037">
    <property type="term" value="F:heme binding"/>
    <property type="evidence" value="ECO:0007669"/>
    <property type="project" value="InterPro"/>
</dbReference>
<dbReference type="InterPro" id="IPR017972">
    <property type="entry name" value="Cyt_P450_CS"/>
</dbReference>
<feature type="binding site" description="axial binding residue" evidence="7">
    <location>
        <position position="700"/>
    </location>
    <ligand>
        <name>heme</name>
        <dbReference type="ChEBI" id="CHEBI:30413"/>
    </ligand>
    <ligandPart>
        <name>Fe</name>
        <dbReference type="ChEBI" id="CHEBI:18248"/>
    </ligandPart>
</feature>
<dbReference type="InterPro" id="IPR002401">
    <property type="entry name" value="Cyt_P450_E_grp-I"/>
</dbReference>
<keyword evidence="9" id="KW-0472">Membrane</keyword>
<dbReference type="PRINTS" id="PR00463">
    <property type="entry name" value="EP450I"/>
</dbReference>
<keyword evidence="5 7" id="KW-0408">Iron</keyword>
<dbReference type="Pfam" id="PF05193">
    <property type="entry name" value="Peptidase_M16_C"/>
    <property type="match status" value="1"/>
</dbReference>
<dbReference type="PANTHER" id="PTHR47947:SF39">
    <property type="entry name" value="CYTOCHROME P450"/>
    <property type="match status" value="1"/>
</dbReference>
<gene>
    <name evidence="11" type="ORF">RJT34_27099</name>
</gene>
<comment type="similarity">
    <text evidence="1">Belongs to the cytochrome P450 family.</text>
</comment>
<evidence type="ECO:0000256" key="2">
    <source>
        <dbReference type="ARBA" id="ARBA00022617"/>
    </source>
</evidence>
<dbReference type="PRINTS" id="PR00385">
    <property type="entry name" value="P450"/>
</dbReference>
<comment type="cofactor">
    <cofactor evidence="7">
        <name>heme</name>
        <dbReference type="ChEBI" id="CHEBI:30413"/>
    </cofactor>
</comment>
<dbReference type="InterPro" id="IPR036396">
    <property type="entry name" value="Cyt_P450_sf"/>
</dbReference>
<keyword evidence="6" id="KW-0503">Monooxygenase</keyword>
<keyword evidence="9" id="KW-1133">Transmembrane helix</keyword>
<evidence type="ECO:0000256" key="8">
    <source>
        <dbReference type="SAM" id="MobiDB-lite"/>
    </source>
</evidence>
<evidence type="ECO:0000313" key="12">
    <source>
        <dbReference type="Proteomes" id="UP001359559"/>
    </source>
</evidence>
<dbReference type="InterPro" id="IPR007863">
    <property type="entry name" value="Peptidase_M16_C"/>
</dbReference>
<dbReference type="InterPro" id="IPR001128">
    <property type="entry name" value="Cyt_P450"/>
</dbReference>
<keyword evidence="2 7" id="KW-0349">Heme</keyword>
<feature type="domain" description="Peptidase M16 C-terminal" evidence="10">
    <location>
        <begin position="91"/>
        <end position="130"/>
    </location>
</feature>
<dbReference type="SUPFAM" id="SSF48264">
    <property type="entry name" value="Cytochrome P450"/>
    <property type="match status" value="1"/>
</dbReference>
<dbReference type="InterPro" id="IPR011249">
    <property type="entry name" value="Metalloenz_LuxS/M16"/>
</dbReference>
<dbReference type="CDD" id="cd20654">
    <property type="entry name" value="CYP82"/>
    <property type="match status" value="1"/>
</dbReference>